<keyword evidence="1" id="KW-0812">Transmembrane</keyword>
<keyword evidence="3" id="KW-0695">RNA-directed DNA polymerase</keyword>
<evidence type="ECO:0000313" key="3">
    <source>
        <dbReference type="EMBL" id="KYP46096.1"/>
    </source>
</evidence>
<dbReference type="OMA" id="STHEMIA"/>
<evidence type="ECO:0000313" key="4">
    <source>
        <dbReference type="Proteomes" id="UP000075243"/>
    </source>
</evidence>
<dbReference type="InterPro" id="IPR005135">
    <property type="entry name" value="Endo/exonuclease/phosphatase"/>
</dbReference>
<feature type="domain" description="Reverse transcriptase" evidence="2">
    <location>
        <begin position="376"/>
        <end position="654"/>
    </location>
</feature>
<keyword evidence="4" id="KW-1185">Reference proteome</keyword>
<dbReference type="InterPro" id="IPR036691">
    <property type="entry name" value="Endo/exonu/phosph_ase_sf"/>
</dbReference>
<reference evidence="3" key="1">
    <citation type="journal article" date="2012" name="Nat. Biotechnol.">
        <title>Draft genome sequence of pigeonpea (Cajanus cajan), an orphan legume crop of resource-poor farmers.</title>
        <authorList>
            <person name="Varshney R.K."/>
            <person name="Chen W."/>
            <person name="Li Y."/>
            <person name="Bharti A.K."/>
            <person name="Saxena R.K."/>
            <person name="Schlueter J.A."/>
            <person name="Donoghue M.T."/>
            <person name="Azam S."/>
            <person name="Fan G."/>
            <person name="Whaley A.M."/>
            <person name="Farmer A.D."/>
            <person name="Sheridan J."/>
            <person name="Iwata A."/>
            <person name="Tuteja R."/>
            <person name="Penmetsa R.V."/>
            <person name="Wu W."/>
            <person name="Upadhyaya H.D."/>
            <person name="Yang S.P."/>
            <person name="Shah T."/>
            <person name="Saxena K.B."/>
            <person name="Michael T."/>
            <person name="McCombie W.R."/>
            <person name="Yang B."/>
            <person name="Zhang G."/>
            <person name="Yang H."/>
            <person name="Wang J."/>
            <person name="Spillane C."/>
            <person name="Cook D.R."/>
            <person name="May G.D."/>
            <person name="Xu X."/>
            <person name="Jackson S.A."/>
        </authorList>
    </citation>
    <scope>NUCLEOTIDE SEQUENCE [LARGE SCALE GENOMIC DNA]</scope>
</reference>
<dbReference type="InterPro" id="IPR043502">
    <property type="entry name" value="DNA/RNA_pol_sf"/>
</dbReference>
<dbReference type="PANTHER" id="PTHR31635">
    <property type="entry name" value="REVERSE TRANSCRIPTASE DOMAIN-CONTAINING PROTEIN-RELATED"/>
    <property type="match status" value="1"/>
</dbReference>
<keyword evidence="1" id="KW-1133">Transmembrane helix</keyword>
<dbReference type="CDD" id="cd01650">
    <property type="entry name" value="RT_nLTR_like"/>
    <property type="match status" value="1"/>
</dbReference>
<dbReference type="Gramene" id="C.cajan_30045.t">
    <property type="protein sequence ID" value="C.cajan_30045.t"/>
    <property type="gene ID" value="C.cajan_30045"/>
</dbReference>
<dbReference type="InterPro" id="IPR000477">
    <property type="entry name" value="RT_dom"/>
</dbReference>
<evidence type="ECO:0000259" key="2">
    <source>
        <dbReference type="PROSITE" id="PS50878"/>
    </source>
</evidence>
<dbReference type="EMBL" id="KQ483569">
    <property type="protein sequence ID" value="KYP46096.1"/>
    <property type="molecule type" value="Genomic_DNA"/>
</dbReference>
<gene>
    <name evidence="3" type="ORF">KK1_032331</name>
</gene>
<proteinExistence type="predicted"/>
<keyword evidence="1" id="KW-0472">Membrane</keyword>
<keyword evidence="3" id="KW-0808">Transferase</keyword>
<sequence>MITLFSGDGFLGVVGEWGYDKIPCFIVNIYSPCDLRGKKNLWEEIHKIKNSYGSGRWCICGDFNTVRLKSERKGVHTRREEKEMLCYNQFIEDVELIDLPLGGGKYTWFRPNRIIASRIDRFLVSQEWLTQWPHCSQKALQRDVSDHRPILLKDIRLDWGPKPFRSLNCWFDDPSFLGFVEEKWKGFSVTGWGAFILKEKLKHLKKSIKEWNKQAFGNIHTQIEEVKRNINSLDSIVETRSLNERKVSDRRNLNVKLWDLLNKKESLLLQKSRLKWAREGDSNSSFFHMCVNKRRKMNEIIGLDVNGKWLLDGIQFQQLNTHQCRSLTRPFTAEEIREAVWSCESNKSPGSDGFNMLFIKKCWDILKNDIYKAVQDFQEHGKLPRGTNSSFLVLIQKNSSPQDLGDFRPISLIRSLYKIIAKLLAGRIKEVISDIIPEYHYAFVGGRNMLDGVVIANEIVDLTKKKHKQCMIFKIDFEKAYDSVCWSFLDYMMSRMGFCSKWRSWIRGCLVSSSISIFLNGSPTEEFKMSKGLRQGDPLAPFLFLIVAEGLGGLMREATKGRLFEGFSIGQMDLNITHLQFVDDTLLIGKPSWENVRSLKAILRCFELVSGLKVNFSKSRLIGIHVEEQNLERMVMFLNCSITFIPFVYLGIPIGAQYKSLSLWNPIKDRMKSKLSAWKRRHLSFGGRLILLKSVLSSLPLFYLSFFKIPKAVSLSITKIQRAFLWVEG</sequence>
<dbReference type="Pfam" id="PF00078">
    <property type="entry name" value="RVT_1"/>
    <property type="match status" value="1"/>
</dbReference>
<dbReference type="AlphaFoldDB" id="A0A151RU74"/>
<dbReference type="Proteomes" id="UP000075243">
    <property type="component" value="Unassembled WGS sequence"/>
</dbReference>
<name>A0A151RU74_CAJCA</name>
<feature type="transmembrane region" description="Helical" evidence="1">
    <location>
        <begin position="635"/>
        <end position="656"/>
    </location>
</feature>
<organism evidence="3 4">
    <name type="scientific">Cajanus cajan</name>
    <name type="common">Pigeon pea</name>
    <name type="synonym">Cajanus indicus</name>
    <dbReference type="NCBI Taxonomy" id="3821"/>
    <lineage>
        <taxon>Eukaryota</taxon>
        <taxon>Viridiplantae</taxon>
        <taxon>Streptophyta</taxon>
        <taxon>Embryophyta</taxon>
        <taxon>Tracheophyta</taxon>
        <taxon>Spermatophyta</taxon>
        <taxon>Magnoliopsida</taxon>
        <taxon>eudicotyledons</taxon>
        <taxon>Gunneridae</taxon>
        <taxon>Pentapetalae</taxon>
        <taxon>rosids</taxon>
        <taxon>fabids</taxon>
        <taxon>Fabales</taxon>
        <taxon>Fabaceae</taxon>
        <taxon>Papilionoideae</taxon>
        <taxon>50 kb inversion clade</taxon>
        <taxon>NPAAA clade</taxon>
        <taxon>indigoferoid/millettioid clade</taxon>
        <taxon>Phaseoleae</taxon>
        <taxon>Cajanus</taxon>
    </lineage>
</organism>
<evidence type="ECO:0000256" key="1">
    <source>
        <dbReference type="SAM" id="Phobius"/>
    </source>
</evidence>
<dbReference type="GO" id="GO:0003964">
    <property type="term" value="F:RNA-directed DNA polymerase activity"/>
    <property type="evidence" value="ECO:0007669"/>
    <property type="project" value="UniProtKB-KW"/>
</dbReference>
<keyword evidence="3" id="KW-0548">Nucleotidyltransferase</keyword>
<protein>
    <submittedName>
        <fullName evidence="3">LINE-1 reverse transcriptase isogeny</fullName>
    </submittedName>
</protein>
<dbReference type="SUPFAM" id="SSF56672">
    <property type="entry name" value="DNA/RNA polymerases"/>
    <property type="match status" value="1"/>
</dbReference>
<dbReference type="Gene3D" id="3.60.10.10">
    <property type="entry name" value="Endonuclease/exonuclease/phosphatase"/>
    <property type="match status" value="1"/>
</dbReference>
<dbReference type="Pfam" id="PF03372">
    <property type="entry name" value="Exo_endo_phos"/>
    <property type="match status" value="1"/>
</dbReference>
<dbReference type="SUPFAM" id="SSF56219">
    <property type="entry name" value="DNase I-like"/>
    <property type="match status" value="1"/>
</dbReference>
<dbReference type="PROSITE" id="PS50878">
    <property type="entry name" value="RT_POL"/>
    <property type="match status" value="1"/>
</dbReference>
<dbReference type="PANTHER" id="PTHR31635:SF196">
    <property type="entry name" value="REVERSE TRANSCRIPTASE DOMAIN-CONTAINING PROTEIN-RELATED"/>
    <property type="match status" value="1"/>
</dbReference>
<feature type="transmembrane region" description="Helical" evidence="1">
    <location>
        <begin position="685"/>
        <end position="706"/>
    </location>
</feature>
<accession>A0A151RU74</accession>